<dbReference type="EMBL" id="SLZU01000004">
    <property type="protein sequence ID" value="TCS65349.1"/>
    <property type="molecule type" value="Genomic_DNA"/>
</dbReference>
<keyword evidence="2" id="KW-1185">Reference proteome</keyword>
<evidence type="ECO:0000313" key="1">
    <source>
        <dbReference type="EMBL" id="TCS65349.1"/>
    </source>
</evidence>
<dbReference type="InterPro" id="IPR045514">
    <property type="entry name" value="DUF6478"/>
</dbReference>
<protein>
    <submittedName>
        <fullName evidence="1">Putative stress-induced transcription regulator</fullName>
    </submittedName>
</protein>
<organism evidence="1 2">
    <name type="scientific">Primorskyibacter sedentarius</name>
    <dbReference type="NCBI Taxonomy" id="745311"/>
    <lineage>
        <taxon>Bacteria</taxon>
        <taxon>Pseudomonadati</taxon>
        <taxon>Pseudomonadota</taxon>
        <taxon>Alphaproteobacteria</taxon>
        <taxon>Rhodobacterales</taxon>
        <taxon>Roseobacteraceae</taxon>
        <taxon>Primorskyibacter</taxon>
    </lineage>
</organism>
<proteinExistence type="predicted"/>
<dbReference type="RefSeq" id="WP_132243974.1">
    <property type="nucleotide sequence ID" value="NZ_SLZU01000004.1"/>
</dbReference>
<dbReference type="OrthoDB" id="7827015at2"/>
<name>A0A4R3JGR7_9RHOB</name>
<reference evidence="1 2" key="1">
    <citation type="submission" date="2019-03" db="EMBL/GenBank/DDBJ databases">
        <title>Genomic Encyclopedia of Type Strains, Phase IV (KMG-IV): sequencing the most valuable type-strain genomes for metagenomic binning, comparative biology and taxonomic classification.</title>
        <authorList>
            <person name="Goeker M."/>
        </authorList>
    </citation>
    <scope>NUCLEOTIDE SEQUENCE [LARGE SCALE GENOMIC DNA]</scope>
    <source>
        <strain evidence="1 2">DSM 104836</strain>
    </source>
</reference>
<gene>
    <name evidence="1" type="ORF">EDD52_104135</name>
</gene>
<dbReference type="AlphaFoldDB" id="A0A4R3JGR7"/>
<comment type="caution">
    <text evidence="1">The sequence shown here is derived from an EMBL/GenBank/DDBJ whole genome shotgun (WGS) entry which is preliminary data.</text>
</comment>
<accession>A0A4R3JGR7</accession>
<dbReference type="Proteomes" id="UP000295696">
    <property type="component" value="Unassembled WGS sequence"/>
</dbReference>
<evidence type="ECO:0000313" key="2">
    <source>
        <dbReference type="Proteomes" id="UP000295696"/>
    </source>
</evidence>
<sequence length="256" mass="29548">MAGQNRFIDRLANRAVLRRWARAARRAETTDLSELRVQRQHARRLRHHLDQLIHAADGRLALPRIGSVKFPKPHDADWSYRPELWRGPLRVPGLSPVKSEAMLGEEVKAFHDCPRSEIMLRQIRNTRDADLAPFGLQMDVFSFAGSYLSLVVELPPSATQDLKRRHLVRMEALVEMERPVEIYTRLNIQSGPNAEQLVRQMPLQDGSGMVEFDLAYAELNEKRIERLWVDLIFNDPAMSQVILRDLTFSRSPRAEL</sequence>
<dbReference type="Pfam" id="PF20086">
    <property type="entry name" value="DUF6478"/>
    <property type="match status" value="1"/>
</dbReference>